<name>A0A9P1D3V7_9DINO</name>
<dbReference type="SUPFAM" id="SSF51197">
    <property type="entry name" value="Clavaminate synthase-like"/>
    <property type="match status" value="1"/>
</dbReference>
<evidence type="ECO:0000313" key="4">
    <source>
        <dbReference type="Proteomes" id="UP001152797"/>
    </source>
</evidence>
<sequence length="387" mass="42277">MAGPEAAEALSACAPALRSALDESSWRQLALALLQEQQNCRDEDPVLGRYIPGSWMLTCVYLLSGGVETSLAHPGSCAARFPSGFAKVLRAADALEHGQKLGNSVDVRHAAAPDGGFTVSEFRRCFETSKPLILKDADTLATSSPKGWGLDALHRSVAKRLCRCHIQDDALALTSGRTKLSVIRLPFDEYVTYMESHKDVEPLYLFQELEPDLKQAIDPSFHPPEIFKEDFLLDAYEPPEGFTGLAGWLLVGPPSSGSRWHFDPWSTAAWNLLFEGKKLWAFFPPSELGRAAPPKVEAQLLGGLASEARRFYAAPPVLTLADVLGTPEADSLHWVMQGPGDLIFIPSGWWHCTVSLTKTSAYTRNYINSLRLRVLNGGDPGANTGKC</sequence>
<dbReference type="EMBL" id="CAMXCT020003043">
    <property type="protein sequence ID" value="CAL1155477.1"/>
    <property type="molecule type" value="Genomic_DNA"/>
</dbReference>
<dbReference type="AlphaFoldDB" id="A0A9P1D3V7"/>
<feature type="domain" description="JmjC" evidence="1">
    <location>
        <begin position="195"/>
        <end position="383"/>
    </location>
</feature>
<dbReference type="SMART" id="SM00558">
    <property type="entry name" value="JmjC"/>
    <property type="match status" value="1"/>
</dbReference>
<gene>
    <name evidence="2" type="ORF">C1SCF055_LOCUS28076</name>
</gene>
<proteinExistence type="predicted"/>
<dbReference type="InterPro" id="IPR003347">
    <property type="entry name" value="JmjC_dom"/>
</dbReference>
<dbReference type="Gene3D" id="2.60.120.650">
    <property type="entry name" value="Cupin"/>
    <property type="match status" value="1"/>
</dbReference>
<evidence type="ECO:0000313" key="2">
    <source>
        <dbReference type="EMBL" id="CAI4002102.1"/>
    </source>
</evidence>
<dbReference type="PROSITE" id="PS51184">
    <property type="entry name" value="JMJC"/>
    <property type="match status" value="1"/>
</dbReference>
<accession>A0A9P1D3V7</accession>
<reference evidence="3 4" key="2">
    <citation type="submission" date="2024-05" db="EMBL/GenBank/DDBJ databases">
        <authorList>
            <person name="Chen Y."/>
            <person name="Shah S."/>
            <person name="Dougan E. K."/>
            <person name="Thang M."/>
            <person name="Chan C."/>
        </authorList>
    </citation>
    <scope>NUCLEOTIDE SEQUENCE [LARGE SCALE GENOMIC DNA]</scope>
</reference>
<keyword evidence="4" id="KW-1185">Reference proteome</keyword>
<reference evidence="2" key="1">
    <citation type="submission" date="2022-10" db="EMBL/GenBank/DDBJ databases">
        <authorList>
            <person name="Chen Y."/>
            <person name="Dougan E. K."/>
            <person name="Chan C."/>
            <person name="Rhodes N."/>
            <person name="Thang M."/>
        </authorList>
    </citation>
    <scope>NUCLEOTIDE SEQUENCE</scope>
</reference>
<dbReference type="Pfam" id="PF02373">
    <property type="entry name" value="JmjC"/>
    <property type="match status" value="1"/>
</dbReference>
<dbReference type="PANTHER" id="PTHR12480">
    <property type="entry name" value="ARGININE DEMETHYLASE AND LYSYL-HYDROXYLASE JMJD"/>
    <property type="match status" value="1"/>
</dbReference>
<protein>
    <recommendedName>
        <fullName evidence="1">JmjC domain-containing protein</fullName>
    </recommendedName>
</protein>
<dbReference type="InterPro" id="IPR050910">
    <property type="entry name" value="JMJD6_ArgDemeth/LysHydrox"/>
</dbReference>
<evidence type="ECO:0000313" key="3">
    <source>
        <dbReference type="EMBL" id="CAL4789414.1"/>
    </source>
</evidence>
<dbReference type="OrthoDB" id="430303at2759"/>
<comment type="caution">
    <text evidence="2">The sequence shown here is derived from an EMBL/GenBank/DDBJ whole genome shotgun (WGS) entry which is preliminary data.</text>
</comment>
<organism evidence="2">
    <name type="scientific">Cladocopium goreaui</name>
    <dbReference type="NCBI Taxonomy" id="2562237"/>
    <lineage>
        <taxon>Eukaryota</taxon>
        <taxon>Sar</taxon>
        <taxon>Alveolata</taxon>
        <taxon>Dinophyceae</taxon>
        <taxon>Suessiales</taxon>
        <taxon>Symbiodiniaceae</taxon>
        <taxon>Cladocopium</taxon>
    </lineage>
</organism>
<dbReference type="EMBL" id="CAMXCT010003043">
    <property type="protein sequence ID" value="CAI4002102.1"/>
    <property type="molecule type" value="Genomic_DNA"/>
</dbReference>
<dbReference type="Proteomes" id="UP001152797">
    <property type="component" value="Unassembled WGS sequence"/>
</dbReference>
<evidence type="ECO:0000259" key="1">
    <source>
        <dbReference type="PROSITE" id="PS51184"/>
    </source>
</evidence>
<dbReference type="EMBL" id="CAMXCT030003043">
    <property type="protein sequence ID" value="CAL4789414.1"/>
    <property type="molecule type" value="Genomic_DNA"/>
</dbReference>